<dbReference type="InterPro" id="IPR001179">
    <property type="entry name" value="PPIase_FKBP_dom"/>
</dbReference>
<evidence type="ECO:0000256" key="5">
    <source>
        <dbReference type="PROSITE-ProRule" id="PRU00277"/>
    </source>
</evidence>
<name>B1ZZW3_OPITP</name>
<dbReference type="PANTHER" id="PTHR43811:SF19">
    <property type="entry name" value="39 KDA FK506-BINDING NUCLEAR PROTEIN"/>
    <property type="match status" value="1"/>
</dbReference>
<dbReference type="EC" id="5.2.1.8" evidence="6"/>
<dbReference type="SUPFAM" id="SSF54534">
    <property type="entry name" value="FKBP-like"/>
    <property type="match status" value="1"/>
</dbReference>
<evidence type="ECO:0000256" key="7">
    <source>
        <dbReference type="SAM" id="SignalP"/>
    </source>
</evidence>
<evidence type="ECO:0000313" key="10">
    <source>
        <dbReference type="Proteomes" id="UP000007013"/>
    </source>
</evidence>
<dbReference type="Proteomes" id="UP000007013">
    <property type="component" value="Chromosome"/>
</dbReference>
<gene>
    <name evidence="9" type="ordered locus">Oter_4022</name>
</gene>
<keyword evidence="4 5" id="KW-0413">Isomerase</keyword>
<dbReference type="HOGENOM" id="CLU_013615_0_2_0"/>
<dbReference type="GO" id="GO:0006457">
    <property type="term" value="P:protein folding"/>
    <property type="evidence" value="ECO:0007669"/>
    <property type="project" value="InterPro"/>
</dbReference>
<protein>
    <recommendedName>
        <fullName evidence="6">Peptidyl-prolyl cis-trans isomerase</fullName>
        <ecNumber evidence="6">5.2.1.8</ecNumber>
    </recommendedName>
</protein>
<organism evidence="9 10">
    <name type="scientific">Opitutus terrae (strain DSM 11246 / JCM 15787 / PB90-1)</name>
    <dbReference type="NCBI Taxonomy" id="452637"/>
    <lineage>
        <taxon>Bacteria</taxon>
        <taxon>Pseudomonadati</taxon>
        <taxon>Verrucomicrobiota</taxon>
        <taxon>Opitutia</taxon>
        <taxon>Opitutales</taxon>
        <taxon>Opitutaceae</taxon>
        <taxon>Opitutus</taxon>
    </lineage>
</organism>
<accession>B1ZZW3</accession>
<sequence length="256" mass="27487">MKFKLILAVSLLLGLGGAVRAQDTQAAPAPQPATPAPQYTEPQLVEEFGWFMAKRVGIAELGFDKQQIDALVKGIVAAAEGKDTPYELEKIGPAMDEFMQRKQTAYMSKLKQQGEAETATFFAEVKKKPGVVVLPSGLVYEIEQQGEGPTPKPTDTVKVHYTGKLVNGTTFDSSVQRGEPVEFQLDQVIPGWTEGLQKISKGGKIKLYIPPQLGYGDEGRPQIPPASTLVFDVELLEIKPAAAAAATEAPAPAPAK</sequence>
<dbReference type="InterPro" id="IPR036944">
    <property type="entry name" value="PPIase_FKBP_N_sf"/>
</dbReference>
<dbReference type="KEGG" id="ote:Oter_4022"/>
<dbReference type="OrthoDB" id="9814548at2"/>
<evidence type="ECO:0000256" key="3">
    <source>
        <dbReference type="ARBA" id="ARBA00023110"/>
    </source>
</evidence>
<keyword evidence="10" id="KW-1185">Reference proteome</keyword>
<comment type="catalytic activity">
    <reaction evidence="1 5 6">
        <text>[protein]-peptidylproline (omega=180) = [protein]-peptidylproline (omega=0)</text>
        <dbReference type="Rhea" id="RHEA:16237"/>
        <dbReference type="Rhea" id="RHEA-COMP:10747"/>
        <dbReference type="Rhea" id="RHEA-COMP:10748"/>
        <dbReference type="ChEBI" id="CHEBI:83833"/>
        <dbReference type="ChEBI" id="CHEBI:83834"/>
        <dbReference type="EC" id="5.2.1.8"/>
    </reaction>
</comment>
<proteinExistence type="inferred from homology"/>
<evidence type="ECO:0000259" key="8">
    <source>
        <dbReference type="PROSITE" id="PS50059"/>
    </source>
</evidence>
<feature type="signal peptide" evidence="7">
    <location>
        <begin position="1"/>
        <end position="21"/>
    </location>
</feature>
<dbReference type="Pfam" id="PF01346">
    <property type="entry name" value="FKBP_N"/>
    <property type="match status" value="1"/>
</dbReference>
<evidence type="ECO:0000313" key="9">
    <source>
        <dbReference type="EMBL" id="ACB77296.1"/>
    </source>
</evidence>
<evidence type="ECO:0000256" key="6">
    <source>
        <dbReference type="RuleBase" id="RU003915"/>
    </source>
</evidence>
<evidence type="ECO:0000256" key="2">
    <source>
        <dbReference type="ARBA" id="ARBA00006577"/>
    </source>
</evidence>
<feature type="domain" description="PPIase FKBP-type" evidence="8">
    <location>
        <begin position="154"/>
        <end position="239"/>
    </location>
</feature>
<dbReference type="GO" id="GO:0003755">
    <property type="term" value="F:peptidyl-prolyl cis-trans isomerase activity"/>
    <property type="evidence" value="ECO:0007669"/>
    <property type="project" value="UniProtKB-UniRule"/>
</dbReference>
<dbReference type="InterPro" id="IPR046357">
    <property type="entry name" value="PPIase_dom_sf"/>
</dbReference>
<dbReference type="FunFam" id="3.10.50.40:FF:000006">
    <property type="entry name" value="Peptidyl-prolyl cis-trans isomerase"/>
    <property type="match status" value="1"/>
</dbReference>
<keyword evidence="3 5" id="KW-0697">Rotamase</keyword>
<dbReference type="RefSeq" id="WP_012376824.1">
    <property type="nucleotide sequence ID" value="NC_010571.1"/>
</dbReference>
<comment type="similarity">
    <text evidence="2 6">Belongs to the FKBP-type PPIase family.</text>
</comment>
<dbReference type="InterPro" id="IPR000774">
    <property type="entry name" value="PPIase_FKBP_N"/>
</dbReference>
<dbReference type="eggNOG" id="COG0545">
    <property type="taxonomic scope" value="Bacteria"/>
</dbReference>
<dbReference type="PROSITE" id="PS50059">
    <property type="entry name" value="FKBP_PPIASE"/>
    <property type="match status" value="1"/>
</dbReference>
<feature type="chain" id="PRO_5002772939" description="Peptidyl-prolyl cis-trans isomerase" evidence="7">
    <location>
        <begin position="22"/>
        <end position="256"/>
    </location>
</feature>
<dbReference type="Pfam" id="PF00254">
    <property type="entry name" value="FKBP_C"/>
    <property type="match status" value="1"/>
</dbReference>
<dbReference type="EMBL" id="CP001032">
    <property type="protein sequence ID" value="ACB77296.1"/>
    <property type="molecule type" value="Genomic_DNA"/>
</dbReference>
<dbReference type="AlphaFoldDB" id="B1ZZW3"/>
<evidence type="ECO:0000256" key="4">
    <source>
        <dbReference type="ARBA" id="ARBA00023235"/>
    </source>
</evidence>
<evidence type="ECO:0000256" key="1">
    <source>
        <dbReference type="ARBA" id="ARBA00000971"/>
    </source>
</evidence>
<reference evidence="9 10" key="1">
    <citation type="journal article" date="2011" name="J. Bacteriol.">
        <title>Genome sequence of the verrucomicrobium Opitutus terrae PB90-1, an abundant inhabitant of rice paddy soil ecosystems.</title>
        <authorList>
            <person name="van Passel M.W."/>
            <person name="Kant R."/>
            <person name="Palva A."/>
            <person name="Copeland A."/>
            <person name="Lucas S."/>
            <person name="Lapidus A."/>
            <person name="Glavina del Rio T."/>
            <person name="Pitluck S."/>
            <person name="Goltsman E."/>
            <person name="Clum A."/>
            <person name="Sun H."/>
            <person name="Schmutz J."/>
            <person name="Larimer F.W."/>
            <person name="Land M.L."/>
            <person name="Hauser L."/>
            <person name="Kyrpides N."/>
            <person name="Mikhailova N."/>
            <person name="Richardson P.P."/>
            <person name="Janssen P.H."/>
            <person name="de Vos W.M."/>
            <person name="Smidt H."/>
        </authorList>
    </citation>
    <scope>NUCLEOTIDE SEQUENCE [LARGE SCALE GENOMIC DNA]</scope>
    <source>
        <strain evidence="10">DSM 11246 / JCM 15787 / PB90-1</strain>
    </source>
</reference>
<dbReference type="Gene3D" id="1.10.287.460">
    <property type="entry name" value="Peptidyl-prolyl cis-trans isomerase, FKBP-type, N-terminal domain"/>
    <property type="match status" value="1"/>
</dbReference>
<keyword evidence="7" id="KW-0732">Signal</keyword>
<dbReference type="PANTHER" id="PTHR43811">
    <property type="entry name" value="FKBP-TYPE PEPTIDYL-PROLYL CIS-TRANS ISOMERASE FKPA"/>
    <property type="match status" value="1"/>
</dbReference>
<dbReference type="Gene3D" id="3.10.50.40">
    <property type="match status" value="1"/>
</dbReference>
<dbReference type="STRING" id="452637.Oter_4022"/>